<dbReference type="EMBL" id="PPTP01000003">
    <property type="protein sequence ID" value="RDB56241.1"/>
    <property type="molecule type" value="Genomic_DNA"/>
</dbReference>
<accession>A0A369L9A9</accession>
<dbReference type="RefSeq" id="WP_114620533.1">
    <property type="nucleotide sequence ID" value="NZ_CALLUE010000164.1"/>
</dbReference>
<gene>
    <name evidence="1" type="ORF">C1880_05055</name>
</gene>
<dbReference type="STRING" id="1034345.GCA_000236865_00560"/>
<organism evidence="1 2">
    <name type="scientific">Senegalimassilia anaerobia</name>
    <dbReference type="NCBI Taxonomy" id="1473216"/>
    <lineage>
        <taxon>Bacteria</taxon>
        <taxon>Bacillati</taxon>
        <taxon>Actinomycetota</taxon>
        <taxon>Coriobacteriia</taxon>
        <taxon>Coriobacteriales</taxon>
        <taxon>Coriobacteriaceae</taxon>
        <taxon>Senegalimassilia</taxon>
    </lineage>
</organism>
<evidence type="ECO:0000313" key="2">
    <source>
        <dbReference type="Proteomes" id="UP000253792"/>
    </source>
</evidence>
<dbReference type="AlphaFoldDB" id="A0A369L9A9"/>
<proteinExistence type="predicted"/>
<reference evidence="1 2" key="1">
    <citation type="journal article" date="2018" name="Elife">
        <title>Discovery and characterization of a prevalent human gut bacterial enzyme sufficient for the inactivation of a family of plant toxins.</title>
        <authorList>
            <person name="Koppel N."/>
            <person name="Bisanz J.E."/>
            <person name="Pandelia M.E."/>
            <person name="Turnbaugh P.J."/>
            <person name="Balskus E.P."/>
        </authorList>
    </citation>
    <scope>NUCLEOTIDE SEQUENCE [LARGE SCALE GENOMIC DNA]</scope>
    <source>
        <strain evidence="2">anaerobia AP69FAA</strain>
    </source>
</reference>
<sequence>MAKFATNTRRSEHYGQLQRVVDSVFADGGKFVRRLDVVVTAESFDLPDDLDEIIALLPPGTYTRQRLCDQLNSAIGGHAWGQVYGTVE</sequence>
<dbReference type="Proteomes" id="UP000253792">
    <property type="component" value="Unassembled WGS sequence"/>
</dbReference>
<evidence type="ECO:0000313" key="1">
    <source>
        <dbReference type="EMBL" id="RDB56241.1"/>
    </source>
</evidence>
<comment type="caution">
    <text evidence="1">The sequence shown here is derived from an EMBL/GenBank/DDBJ whole genome shotgun (WGS) entry which is preliminary data.</text>
</comment>
<keyword evidence="2" id="KW-1185">Reference proteome</keyword>
<name>A0A369L9A9_9ACTN</name>
<protein>
    <submittedName>
        <fullName evidence="1">Uncharacterized protein</fullName>
    </submittedName>
</protein>
<dbReference type="OrthoDB" id="3174856at2"/>